<keyword evidence="2" id="KW-1185">Reference proteome</keyword>
<comment type="caution">
    <text evidence="1">The sequence shown here is derived from an EMBL/GenBank/DDBJ whole genome shotgun (WGS) entry which is preliminary data.</text>
</comment>
<reference evidence="1 2" key="1">
    <citation type="submission" date="2011-02" db="EMBL/GenBank/DDBJ databases">
        <authorList>
            <person name="Muzny D."/>
            <person name="Qin X."/>
            <person name="Buhay C."/>
            <person name="Dugan-Rocha S."/>
            <person name="Ding Y."/>
            <person name="Chen G."/>
            <person name="Hawes A."/>
            <person name="Holder M."/>
            <person name="Jhangiani S."/>
            <person name="Johnson A."/>
            <person name="Khan Z."/>
            <person name="Li Z."/>
            <person name="Liu W."/>
            <person name="Liu X."/>
            <person name="Perez L."/>
            <person name="Shen H."/>
            <person name="Wang Q."/>
            <person name="Watt J."/>
            <person name="Xi L."/>
            <person name="Xin Y."/>
            <person name="Zhou J."/>
            <person name="Deng J."/>
            <person name="Jiang H."/>
            <person name="Liu Y."/>
            <person name="Qu J."/>
            <person name="Song X.-Z."/>
            <person name="Zhang L."/>
            <person name="Villasana D."/>
            <person name="Johnson A."/>
            <person name="Liu J."/>
            <person name="Liyanage D."/>
            <person name="Lorensuhewa L."/>
            <person name="Robinson T."/>
            <person name="Song A."/>
            <person name="Song B.-B."/>
            <person name="Dinh H."/>
            <person name="Thornton R."/>
            <person name="Coyle M."/>
            <person name="Francisco L."/>
            <person name="Jackson L."/>
            <person name="Javaid M."/>
            <person name="Korchina V."/>
            <person name="Kovar C."/>
            <person name="Mata R."/>
            <person name="Mathew T."/>
            <person name="Ngo R."/>
            <person name="Nguyen L."/>
            <person name="Nguyen N."/>
            <person name="Okwuonu G."/>
            <person name="Ongeri F."/>
            <person name="Pham C."/>
            <person name="Simmons D."/>
            <person name="Wilczek-Boney K."/>
            <person name="Hale W."/>
            <person name="Jakkamsetti A."/>
            <person name="Pham P."/>
            <person name="Ruth R."/>
            <person name="San Lucas F."/>
            <person name="Warren J."/>
            <person name="Zhang J."/>
            <person name="Zhao Z."/>
            <person name="Zhou C."/>
            <person name="Zhu D."/>
            <person name="Lee S."/>
            <person name="Bess C."/>
            <person name="Blankenburg K."/>
            <person name="Forbes L."/>
            <person name="Fu Q."/>
            <person name="Gubbala S."/>
            <person name="Hirani K."/>
            <person name="Jayaseelan J.C."/>
            <person name="Lara F."/>
            <person name="Munidasa M."/>
            <person name="Palculict T."/>
            <person name="Patil S."/>
            <person name="Pu L.-L."/>
            <person name="Saada N."/>
            <person name="Tang L."/>
            <person name="Weissenberger G."/>
            <person name="Zhu Y."/>
            <person name="Hemphill L."/>
            <person name="Shang Y."/>
            <person name="Youmans B."/>
            <person name="Ayvaz T."/>
            <person name="Ross M."/>
            <person name="Santibanez J."/>
            <person name="Aqrawi P."/>
            <person name="Gross S."/>
            <person name="Joshi V."/>
            <person name="Fowler G."/>
            <person name="Nazareth L."/>
            <person name="Reid J."/>
            <person name="Worley K."/>
            <person name="Petrosino J."/>
            <person name="Highlander S."/>
            <person name="Gibbs R."/>
        </authorList>
    </citation>
    <scope>NUCLEOTIDE SEQUENCE [LARGE SCALE GENOMIC DNA]</scope>
    <source>
        <strain evidence="1 2">DSM 15829</strain>
    </source>
</reference>
<name>F1T6W3_9ACTN</name>
<dbReference type="PROSITE" id="PS51257">
    <property type="entry name" value="PROKAR_LIPOPROTEIN"/>
    <property type="match status" value="1"/>
</dbReference>
<sequence length="43" mass="4941">MKSFFQIFNRLFKSGYLCICLTLCLFSSCFLSCLCLNGVLIFC</sequence>
<organism evidence="1 2">
    <name type="scientific">Fannyhessea vaginae DSM 15829</name>
    <dbReference type="NCBI Taxonomy" id="525256"/>
    <lineage>
        <taxon>Bacteria</taxon>
        <taxon>Bacillati</taxon>
        <taxon>Actinomycetota</taxon>
        <taxon>Coriobacteriia</taxon>
        <taxon>Coriobacteriales</taxon>
        <taxon>Atopobiaceae</taxon>
        <taxon>Fannyhessea</taxon>
    </lineage>
</organism>
<evidence type="ECO:0000313" key="1">
    <source>
        <dbReference type="EMBL" id="EGF22692.1"/>
    </source>
</evidence>
<proteinExistence type="predicted"/>
<dbReference type="AlphaFoldDB" id="F1T6W3"/>
<accession>F1T6W3</accession>
<protein>
    <submittedName>
        <fullName evidence="1">Uncharacterized protein</fullName>
    </submittedName>
</protein>
<gene>
    <name evidence="1" type="ORF">HMPREF0091_11199</name>
</gene>
<evidence type="ECO:0000313" key="2">
    <source>
        <dbReference type="Proteomes" id="UP000005947"/>
    </source>
</evidence>
<dbReference type="EMBL" id="ACGK02000005">
    <property type="protein sequence ID" value="EGF22692.1"/>
    <property type="molecule type" value="Genomic_DNA"/>
</dbReference>
<dbReference type="Proteomes" id="UP000005947">
    <property type="component" value="Unassembled WGS sequence"/>
</dbReference>